<organism evidence="2 3">
    <name type="scientific">Saccharothrix coeruleofusca</name>
    <dbReference type="NCBI Taxonomy" id="33919"/>
    <lineage>
        <taxon>Bacteria</taxon>
        <taxon>Bacillati</taxon>
        <taxon>Actinomycetota</taxon>
        <taxon>Actinomycetes</taxon>
        <taxon>Pseudonocardiales</taxon>
        <taxon>Pseudonocardiaceae</taxon>
        <taxon>Saccharothrix</taxon>
    </lineage>
</organism>
<evidence type="ECO:0000313" key="2">
    <source>
        <dbReference type="EMBL" id="GGP35316.1"/>
    </source>
</evidence>
<sequence length="395" mass="40388">MRAGSPRLLREINDRAAIEALLRNGPLTRSELEGLIGLSKPATAQLLTRLETEGTVLRTGLRGGGRGPRAQLWAVNGALAHVAAVDLTPDAVDVAIADISGALLTEHRAPMPRTGVVEAFRAAVAKAASQAGLTPDALRHVVVGSPGAVDPADGGLDYAPHMPGWEGFDVPGALREALGTGVTVENDVNLVALEEMVAGRAVGVRNFVLVWPADAVGAAVVVNGVLLRGATGGAGEIDAMRVPDPANAETGTGRRGGRYGDLLDNAAVVKLARAHGLSARSGEAAVRKALGAGTPGREFLVDLARRIATGVANVVAVLDPELVLLSGDIAQAGGTALVDLVSAELRTLVVPRTAVRLAMVTGKPVRSGALHSALSVVREEVFGLPAATTEPFGPR</sequence>
<dbReference type="InterPro" id="IPR043129">
    <property type="entry name" value="ATPase_NBD"/>
</dbReference>
<keyword evidence="2" id="KW-0418">Kinase</keyword>
<dbReference type="EMBL" id="BMRG01000001">
    <property type="protein sequence ID" value="GGP35316.1"/>
    <property type="molecule type" value="Genomic_DNA"/>
</dbReference>
<gene>
    <name evidence="2" type="ORF">GCM10010185_02710</name>
</gene>
<dbReference type="SUPFAM" id="SSF46785">
    <property type="entry name" value="Winged helix' DNA-binding domain"/>
    <property type="match status" value="1"/>
</dbReference>
<dbReference type="InterPro" id="IPR036388">
    <property type="entry name" value="WH-like_DNA-bd_sf"/>
</dbReference>
<dbReference type="Proteomes" id="UP000639606">
    <property type="component" value="Unassembled WGS sequence"/>
</dbReference>
<keyword evidence="2" id="KW-0808">Transferase</keyword>
<dbReference type="GO" id="GO:0016301">
    <property type="term" value="F:kinase activity"/>
    <property type="evidence" value="ECO:0007669"/>
    <property type="project" value="UniProtKB-KW"/>
</dbReference>
<reference evidence="2" key="2">
    <citation type="submission" date="2020-09" db="EMBL/GenBank/DDBJ databases">
        <authorList>
            <person name="Sun Q."/>
            <person name="Ohkuma M."/>
        </authorList>
    </citation>
    <scope>NUCLEOTIDE SEQUENCE</scope>
    <source>
        <strain evidence="2">JCM 3313</strain>
    </source>
</reference>
<comment type="similarity">
    <text evidence="1">Belongs to the ROK (NagC/XylR) family.</text>
</comment>
<evidence type="ECO:0000256" key="1">
    <source>
        <dbReference type="ARBA" id="ARBA00006479"/>
    </source>
</evidence>
<evidence type="ECO:0000313" key="3">
    <source>
        <dbReference type="Proteomes" id="UP000639606"/>
    </source>
</evidence>
<dbReference type="AlphaFoldDB" id="A0A918AGP1"/>
<name>A0A918AGP1_9PSEU</name>
<protein>
    <submittedName>
        <fullName evidence="2">Sugar kinase</fullName>
    </submittedName>
</protein>
<dbReference type="RefSeq" id="WP_189221174.1">
    <property type="nucleotide sequence ID" value="NZ_BMRG01000001.1"/>
</dbReference>
<accession>A0A918AGP1</accession>
<comment type="caution">
    <text evidence="2">The sequence shown here is derived from an EMBL/GenBank/DDBJ whole genome shotgun (WGS) entry which is preliminary data.</text>
</comment>
<dbReference type="InterPro" id="IPR036390">
    <property type="entry name" value="WH_DNA-bd_sf"/>
</dbReference>
<keyword evidence="3" id="KW-1185">Reference proteome</keyword>
<dbReference type="Pfam" id="PF00480">
    <property type="entry name" value="ROK"/>
    <property type="match status" value="1"/>
</dbReference>
<dbReference type="PANTHER" id="PTHR18964:SF149">
    <property type="entry name" value="BIFUNCTIONAL UDP-N-ACETYLGLUCOSAMINE 2-EPIMERASE_N-ACETYLMANNOSAMINE KINASE"/>
    <property type="match status" value="1"/>
</dbReference>
<reference evidence="2" key="1">
    <citation type="journal article" date="2014" name="Int. J. Syst. Evol. Microbiol.">
        <title>Complete genome sequence of Corynebacterium casei LMG S-19264T (=DSM 44701T), isolated from a smear-ripened cheese.</title>
        <authorList>
            <consortium name="US DOE Joint Genome Institute (JGI-PGF)"/>
            <person name="Walter F."/>
            <person name="Albersmeier A."/>
            <person name="Kalinowski J."/>
            <person name="Ruckert C."/>
        </authorList>
    </citation>
    <scope>NUCLEOTIDE SEQUENCE</scope>
    <source>
        <strain evidence="2">JCM 3313</strain>
    </source>
</reference>
<dbReference type="InterPro" id="IPR000600">
    <property type="entry name" value="ROK"/>
</dbReference>
<proteinExistence type="inferred from homology"/>
<dbReference type="Gene3D" id="3.30.420.40">
    <property type="match status" value="2"/>
</dbReference>
<dbReference type="PANTHER" id="PTHR18964">
    <property type="entry name" value="ROK (REPRESSOR, ORF, KINASE) FAMILY"/>
    <property type="match status" value="1"/>
</dbReference>
<dbReference type="SUPFAM" id="SSF53067">
    <property type="entry name" value="Actin-like ATPase domain"/>
    <property type="match status" value="1"/>
</dbReference>
<dbReference type="Gene3D" id="1.10.10.10">
    <property type="entry name" value="Winged helix-like DNA-binding domain superfamily/Winged helix DNA-binding domain"/>
    <property type="match status" value="1"/>
</dbReference>